<dbReference type="Proteomes" id="UP001153714">
    <property type="component" value="Chromosome 3"/>
</dbReference>
<sequence length="225" mass="25552">MIMDGTPRQILFIAIILTINVQRDYTRTTAPTNLLVTRAGPCSTSLDNDTVVKLSEMSVFTRTYDSSVSGWLNISSNINNGWSVKASMEKCQDIRNLDTCDYLKAFSMISNGCEQNSDDDDEQSQLYYMFFRHTHPRMSCPINAGNYRIETFPFQTEDNYIPVSESKISTSMFGYTFKLEGFLEGHKLVCLEAYMQLLYIREYGASTEAPALASLPVEEDSTEEY</sequence>
<evidence type="ECO:0000256" key="1">
    <source>
        <dbReference type="ARBA" id="ARBA00022729"/>
    </source>
</evidence>
<dbReference type="InterPro" id="IPR036846">
    <property type="entry name" value="GM2-AP_sf"/>
</dbReference>
<protein>
    <submittedName>
        <fullName evidence="2">Uncharacterized protein</fullName>
    </submittedName>
</protein>
<dbReference type="EMBL" id="OU893334">
    <property type="protein sequence ID" value="CAG9791085.1"/>
    <property type="molecule type" value="Genomic_DNA"/>
</dbReference>
<dbReference type="AlphaFoldDB" id="A0A9N9R6B2"/>
<keyword evidence="3" id="KW-1185">Reference proteome</keyword>
<name>A0A9N9R6B2_9NEOP</name>
<reference evidence="2" key="2">
    <citation type="submission" date="2022-10" db="EMBL/GenBank/DDBJ databases">
        <authorList>
            <consortium name="ENA_rothamsted_submissions"/>
            <consortium name="culmorum"/>
            <person name="King R."/>
        </authorList>
    </citation>
    <scope>NUCLEOTIDE SEQUENCE</scope>
</reference>
<reference evidence="2" key="1">
    <citation type="submission" date="2021-12" db="EMBL/GenBank/DDBJ databases">
        <authorList>
            <person name="King R."/>
        </authorList>
    </citation>
    <scope>NUCLEOTIDE SEQUENCE</scope>
</reference>
<organism evidence="2 3">
    <name type="scientific">Diatraea saccharalis</name>
    <name type="common">sugarcane borer</name>
    <dbReference type="NCBI Taxonomy" id="40085"/>
    <lineage>
        <taxon>Eukaryota</taxon>
        <taxon>Metazoa</taxon>
        <taxon>Ecdysozoa</taxon>
        <taxon>Arthropoda</taxon>
        <taxon>Hexapoda</taxon>
        <taxon>Insecta</taxon>
        <taxon>Pterygota</taxon>
        <taxon>Neoptera</taxon>
        <taxon>Endopterygota</taxon>
        <taxon>Lepidoptera</taxon>
        <taxon>Glossata</taxon>
        <taxon>Ditrysia</taxon>
        <taxon>Pyraloidea</taxon>
        <taxon>Crambidae</taxon>
        <taxon>Crambinae</taxon>
        <taxon>Diatraea</taxon>
    </lineage>
</organism>
<accession>A0A9N9R6B2</accession>
<proteinExistence type="predicted"/>
<evidence type="ECO:0000313" key="3">
    <source>
        <dbReference type="Proteomes" id="UP001153714"/>
    </source>
</evidence>
<gene>
    <name evidence="2" type="ORF">DIATSA_LOCUS8718</name>
</gene>
<keyword evidence="1" id="KW-0732">Signal</keyword>
<dbReference type="OrthoDB" id="8188508at2759"/>
<evidence type="ECO:0000313" key="2">
    <source>
        <dbReference type="EMBL" id="CAG9791085.1"/>
    </source>
</evidence>
<dbReference type="Gene3D" id="2.70.220.10">
    <property type="entry name" value="Ganglioside GM2 activator"/>
    <property type="match status" value="1"/>
</dbReference>